<dbReference type="AlphaFoldDB" id="A0A1M7AMW7"/>
<dbReference type="PANTHER" id="PTHR43227:SF8">
    <property type="entry name" value="DIACETYLCHITOBIOSE UPTAKE SYSTEM PERMEASE PROTEIN DASB"/>
    <property type="match status" value="1"/>
</dbReference>
<name>A0A1M7AMW7_9ACTN</name>
<keyword evidence="2 7" id="KW-0813">Transport</keyword>
<evidence type="ECO:0000256" key="5">
    <source>
        <dbReference type="ARBA" id="ARBA00022989"/>
    </source>
</evidence>
<evidence type="ECO:0000256" key="2">
    <source>
        <dbReference type="ARBA" id="ARBA00022448"/>
    </source>
</evidence>
<dbReference type="PROSITE" id="PS50928">
    <property type="entry name" value="ABC_TM1"/>
    <property type="match status" value="1"/>
</dbReference>
<reference evidence="9 10" key="1">
    <citation type="submission" date="2016-11" db="EMBL/GenBank/DDBJ databases">
        <authorList>
            <person name="Jaros S."/>
            <person name="Januszkiewicz K."/>
            <person name="Wedrychowicz H."/>
        </authorList>
    </citation>
    <scope>NUCLEOTIDE SEQUENCE [LARGE SCALE GENOMIC DNA]</scope>
    <source>
        <strain evidence="9 10">CGMCC 4.2025</strain>
    </source>
</reference>
<evidence type="ECO:0000256" key="1">
    <source>
        <dbReference type="ARBA" id="ARBA00004651"/>
    </source>
</evidence>
<evidence type="ECO:0000256" key="4">
    <source>
        <dbReference type="ARBA" id="ARBA00022692"/>
    </source>
</evidence>
<dbReference type="CDD" id="cd06261">
    <property type="entry name" value="TM_PBP2"/>
    <property type="match status" value="1"/>
</dbReference>
<feature type="transmembrane region" description="Helical" evidence="7">
    <location>
        <begin position="16"/>
        <end position="40"/>
    </location>
</feature>
<comment type="similarity">
    <text evidence="7">Belongs to the binding-protein-dependent transport system permease family.</text>
</comment>
<dbReference type="GO" id="GO:0055085">
    <property type="term" value="P:transmembrane transport"/>
    <property type="evidence" value="ECO:0007669"/>
    <property type="project" value="InterPro"/>
</dbReference>
<keyword evidence="3" id="KW-1003">Cell membrane</keyword>
<evidence type="ECO:0000313" key="9">
    <source>
        <dbReference type="EMBL" id="SHL44142.1"/>
    </source>
</evidence>
<dbReference type="InterPro" id="IPR035906">
    <property type="entry name" value="MetI-like_sf"/>
</dbReference>
<dbReference type="PANTHER" id="PTHR43227">
    <property type="entry name" value="BLL4140 PROTEIN"/>
    <property type="match status" value="1"/>
</dbReference>
<organism evidence="9 10">
    <name type="scientific">Actinacidiphila paucisporea</name>
    <dbReference type="NCBI Taxonomy" id="310782"/>
    <lineage>
        <taxon>Bacteria</taxon>
        <taxon>Bacillati</taxon>
        <taxon>Actinomycetota</taxon>
        <taxon>Actinomycetes</taxon>
        <taxon>Kitasatosporales</taxon>
        <taxon>Streptomycetaceae</taxon>
        <taxon>Actinacidiphila</taxon>
    </lineage>
</organism>
<protein>
    <submittedName>
        <fullName evidence="9">Carbohydrate ABC transporter membrane protein 1, CUT1 family</fullName>
    </submittedName>
</protein>
<evidence type="ECO:0000256" key="3">
    <source>
        <dbReference type="ARBA" id="ARBA00022475"/>
    </source>
</evidence>
<dbReference type="Proteomes" id="UP000184111">
    <property type="component" value="Unassembled WGS sequence"/>
</dbReference>
<feature type="transmembrane region" description="Helical" evidence="7">
    <location>
        <begin position="116"/>
        <end position="137"/>
    </location>
</feature>
<feature type="transmembrane region" description="Helical" evidence="7">
    <location>
        <begin position="78"/>
        <end position="104"/>
    </location>
</feature>
<feature type="transmembrane region" description="Helical" evidence="7">
    <location>
        <begin position="211"/>
        <end position="231"/>
    </location>
</feature>
<dbReference type="RefSeq" id="WP_073495808.1">
    <property type="nucleotide sequence ID" value="NZ_FRBI01000004.1"/>
</dbReference>
<dbReference type="Pfam" id="PF00528">
    <property type="entry name" value="BPD_transp_1"/>
    <property type="match status" value="1"/>
</dbReference>
<dbReference type="EMBL" id="FRBI01000004">
    <property type="protein sequence ID" value="SHL44142.1"/>
    <property type="molecule type" value="Genomic_DNA"/>
</dbReference>
<evidence type="ECO:0000313" key="10">
    <source>
        <dbReference type="Proteomes" id="UP000184111"/>
    </source>
</evidence>
<feature type="transmembrane region" description="Helical" evidence="7">
    <location>
        <begin position="264"/>
        <end position="286"/>
    </location>
</feature>
<dbReference type="Gene3D" id="1.10.3720.10">
    <property type="entry name" value="MetI-like"/>
    <property type="match status" value="1"/>
</dbReference>
<dbReference type="OrthoDB" id="3210259at2"/>
<feature type="transmembrane region" description="Helical" evidence="7">
    <location>
        <begin position="157"/>
        <end position="182"/>
    </location>
</feature>
<keyword evidence="10" id="KW-1185">Reference proteome</keyword>
<sequence>MARTTTPARRTGGFPYLLVLPAVLLFAAFVVAPGGYALLLSFQRRKVNGGLLGGGTHTVFAGLANYRDVLGDSDLWSGVLRMLALGAVTVPATVFFALLFAVLLDLERTRLKRITRLTIFLPYAVPGVIASLMWGFLYLPATSPIGGDRVDFFGQVAVYFSVGNVAVWGAVGFNMIVIYTALRALPAELSESARLDGASERQIVLRVKVPMVMPAVVMCTLFTVLAALQVFNEPNTLKPLSNAVSSTWVPLMKIYDDAFGNSDIYSAAATSVVLTAAALAVSFATARIIQSRVQQEAA</sequence>
<evidence type="ECO:0000256" key="7">
    <source>
        <dbReference type="RuleBase" id="RU363032"/>
    </source>
</evidence>
<dbReference type="STRING" id="310782.SAMN05216499_104147"/>
<dbReference type="SUPFAM" id="SSF161098">
    <property type="entry name" value="MetI-like"/>
    <property type="match status" value="1"/>
</dbReference>
<comment type="subcellular location">
    <subcellularLocation>
        <location evidence="1 7">Cell membrane</location>
        <topology evidence="1 7">Multi-pass membrane protein</topology>
    </subcellularLocation>
</comment>
<gene>
    <name evidence="9" type="ORF">SAMN05216499_104147</name>
</gene>
<evidence type="ECO:0000256" key="6">
    <source>
        <dbReference type="ARBA" id="ARBA00023136"/>
    </source>
</evidence>
<dbReference type="GO" id="GO:0005886">
    <property type="term" value="C:plasma membrane"/>
    <property type="evidence" value="ECO:0007669"/>
    <property type="project" value="UniProtKB-SubCell"/>
</dbReference>
<keyword evidence="4 7" id="KW-0812">Transmembrane</keyword>
<dbReference type="InterPro" id="IPR050809">
    <property type="entry name" value="UgpAE/MalFG_permease"/>
</dbReference>
<evidence type="ECO:0000259" key="8">
    <source>
        <dbReference type="PROSITE" id="PS50928"/>
    </source>
</evidence>
<accession>A0A1M7AMW7</accession>
<keyword evidence="6 7" id="KW-0472">Membrane</keyword>
<proteinExistence type="inferred from homology"/>
<dbReference type="InterPro" id="IPR000515">
    <property type="entry name" value="MetI-like"/>
</dbReference>
<feature type="domain" description="ABC transmembrane type-1" evidence="8">
    <location>
        <begin position="79"/>
        <end position="285"/>
    </location>
</feature>
<keyword evidence="5 7" id="KW-1133">Transmembrane helix</keyword>